<protein>
    <submittedName>
        <fullName evidence="1">Uncharacterized protein</fullName>
    </submittedName>
</protein>
<dbReference type="AlphaFoldDB" id="A0A0F9SWG8"/>
<dbReference type="EMBL" id="LAZR01001658">
    <property type="protein sequence ID" value="KKN41256.1"/>
    <property type="molecule type" value="Genomic_DNA"/>
</dbReference>
<sequence length="68" mass="7593">MNGGLFLSCCGKTLIDLPKWCNEEDYLLESSEGPSTEYFSKCAECGAFIKMLFLRPKKVQHSPSSGLR</sequence>
<evidence type="ECO:0000313" key="1">
    <source>
        <dbReference type="EMBL" id="KKN41256.1"/>
    </source>
</evidence>
<reference evidence="1" key="1">
    <citation type="journal article" date="2015" name="Nature">
        <title>Complex archaea that bridge the gap between prokaryotes and eukaryotes.</title>
        <authorList>
            <person name="Spang A."/>
            <person name="Saw J.H."/>
            <person name="Jorgensen S.L."/>
            <person name="Zaremba-Niedzwiedzka K."/>
            <person name="Martijn J."/>
            <person name="Lind A.E."/>
            <person name="van Eijk R."/>
            <person name="Schleper C."/>
            <person name="Guy L."/>
            <person name="Ettema T.J."/>
        </authorList>
    </citation>
    <scope>NUCLEOTIDE SEQUENCE</scope>
</reference>
<organism evidence="1">
    <name type="scientific">marine sediment metagenome</name>
    <dbReference type="NCBI Taxonomy" id="412755"/>
    <lineage>
        <taxon>unclassified sequences</taxon>
        <taxon>metagenomes</taxon>
        <taxon>ecological metagenomes</taxon>
    </lineage>
</organism>
<accession>A0A0F9SWG8</accession>
<comment type="caution">
    <text evidence="1">The sequence shown here is derived from an EMBL/GenBank/DDBJ whole genome shotgun (WGS) entry which is preliminary data.</text>
</comment>
<gene>
    <name evidence="1" type="ORF">LCGC14_0725050</name>
</gene>
<proteinExistence type="predicted"/>
<name>A0A0F9SWG8_9ZZZZ</name>